<dbReference type="RefSeq" id="WP_205104601.1">
    <property type="nucleotide sequence ID" value="NZ_JACJJC010000054.1"/>
</dbReference>
<feature type="non-terminal residue" evidence="2">
    <location>
        <position position="377"/>
    </location>
</feature>
<feature type="compositionally biased region" description="Polar residues" evidence="1">
    <location>
        <begin position="12"/>
        <end position="21"/>
    </location>
</feature>
<evidence type="ECO:0000256" key="1">
    <source>
        <dbReference type="SAM" id="MobiDB-lite"/>
    </source>
</evidence>
<proteinExistence type="predicted"/>
<dbReference type="Pfam" id="PF05159">
    <property type="entry name" value="Capsule_synth"/>
    <property type="match status" value="1"/>
</dbReference>
<accession>A0ABS2DUH1</accession>
<dbReference type="EMBL" id="JACJJC010000054">
    <property type="protein sequence ID" value="MBM6705006.1"/>
    <property type="molecule type" value="Genomic_DNA"/>
</dbReference>
<organism evidence="2 3">
    <name type="scientific">Sutterella massiliensis</name>
    <dbReference type="NCBI Taxonomy" id="1816689"/>
    <lineage>
        <taxon>Bacteria</taxon>
        <taxon>Pseudomonadati</taxon>
        <taxon>Pseudomonadota</taxon>
        <taxon>Betaproteobacteria</taxon>
        <taxon>Burkholderiales</taxon>
        <taxon>Sutterellaceae</taxon>
        <taxon>Sutterella</taxon>
    </lineage>
</organism>
<keyword evidence="3" id="KW-1185">Reference proteome</keyword>
<name>A0ABS2DUH1_9BURK</name>
<dbReference type="CDD" id="cd16441">
    <property type="entry name" value="beta_Kdo_transferase_KpsS"/>
    <property type="match status" value="1"/>
</dbReference>
<sequence>MKLTQEEADTQLGENGNRTPEQGFNASFPLKGRSFLLLQGPQSGFFKLLARDLAVAGAAVHKVNFCGGDVFLWGLFNKAINYRGNLYEWPAWVGSLYRELGITDICVYGDWRPLHWEAIRLAIVRGIRVWVFEEGYLRAGFSTLEENGVNGRSSLPTSAHEIHELAQTLKDPKPAAIDNDIRDKVWKAILHHTGNFFLWPMFRHYRTHRPTNIFFELIGILPRYLTRKKRAKLSEEKLHNFFKNKSPYFFFPLQLVSDSQIQLYSPYVRVQEAIADVLASFARSAMPGTRLLIKNHPLDNGLIRYGDFIEGFARELGIEERVTFVEDGNTAKMIAASRGVVLVNSTVGIMALEAGKPVFCLGKSIYNLPGMTQSYPF</sequence>
<reference evidence="2 3" key="1">
    <citation type="journal article" date="2021" name="Sci. Rep.">
        <title>The distribution of antibiotic resistance genes in chicken gut microbiota commensals.</title>
        <authorList>
            <person name="Juricova H."/>
            <person name="Matiasovicova J."/>
            <person name="Kubasova T."/>
            <person name="Cejkova D."/>
            <person name="Rychlik I."/>
        </authorList>
    </citation>
    <scope>NUCLEOTIDE SEQUENCE [LARGE SCALE GENOMIC DNA]</scope>
    <source>
        <strain evidence="2 3">An829</strain>
    </source>
</reference>
<protein>
    <submittedName>
        <fullName evidence="2">Capsular biosynthesis protein</fullName>
    </submittedName>
</protein>
<evidence type="ECO:0000313" key="2">
    <source>
        <dbReference type="EMBL" id="MBM6705006.1"/>
    </source>
</evidence>
<feature type="region of interest" description="Disordered" evidence="1">
    <location>
        <begin position="1"/>
        <end position="21"/>
    </location>
</feature>
<gene>
    <name evidence="2" type="ORF">H6A60_11065</name>
</gene>
<evidence type="ECO:0000313" key="3">
    <source>
        <dbReference type="Proteomes" id="UP000715095"/>
    </source>
</evidence>
<dbReference type="Proteomes" id="UP000715095">
    <property type="component" value="Unassembled WGS sequence"/>
</dbReference>
<comment type="caution">
    <text evidence="2">The sequence shown here is derived from an EMBL/GenBank/DDBJ whole genome shotgun (WGS) entry which is preliminary data.</text>
</comment>
<dbReference type="InterPro" id="IPR007833">
    <property type="entry name" value="Capsule_polysaccharide_synth"/>
</dbReference>